<protein>
    <submittedName>
        <fullName evidence="1">Uncharacterized protein</fullName>
    </submittedName>
</protein>
<gene>
    <name evidence="1" type="ORF">IEQ34_025499</name>
</gene>
<evidence type="ECO:0000313" key="1">
    <source>
        <dbReference type="EMBL" id="KAH0445414.1"/>
    </source>
</evidence>
<dbReference type="AlphaFoldDB" id="A0AAV7FQM6"/>
<accession>A0AAV7FQM6</accession>
<evidence type="ECO:0000313" key="2">
    <source>
        <dbReference type="Proteomes" id="UP000775213"/>
    </source>
</evidence>
<sequence>MEMLALRSTCGLTTDQCLFLCFKGTGADPTSGFGHVPCRNWAGRKRVGLPTQSARYGRLVRSAKLSFSVPGLQPCLPPFSCLIS</sequence>
<reference evidence="1 2" key="1">
    <citation type="journal article" date="2021" name="Hortic Res">
        <title>Chromosome-scale assembly of the Dendrobium chrysotoxum genome enhances the understanding of orchid evolution.</title>
        <authorList>
            <person name="Zhang Y."/>
            <person name="Zhang G.Q."/>
            <person name="Zhang D."/>
            <person name="Liu X.D."/>
            <person name="Xu X.Y."/>
            <person name="Sun W.H."/>
            <person name="Yu X."/>
            <person name="Zhu X."/>
            <person name="Wang Z.W."/>
            <person name="Zhao X."/>
            <person name="Zhong W.Y."/>
            <person name="Chen H."/>
            <person name="Yin W.L."/>
            <person name="Huang T."/>
            <person name="Niu S.C."/>
            <person name="Liu Z.J."/>
        </authorList>
    </citation>
    <scope>NUCLEOTIDE SEQUENCE [LARGE SCALE GENOMIC DNA]</scope>
    <source>
        <strain evidence="1">Lindl</strain>
    </source>
</reference>
<organism evidence="1 2">
    <name type="scientific">Dendrobium chrysotoxum</name>
    <name type="common">Orchid</name>
    <dbReference type="NCBI Taxonomy" id="161865"/>
    <lineage>
        <taxon>Eukaryota</taxon>
        <taxon>Viridiplantae</taxon>
        <taxon>Streptophyta</taxon>
        <taxon>Embryophyta</taxon>
        <taxon>Tracheophyta</taxon>
        <taxon>Spermatophyta</taxon>
        <taxon>Magnoliopsida</taxon>
        <taxon>Liliopsida</taxon>
        <taxon>Asparagales</taxon>
        <taxon>Orchidaceae</taxon>
        <taxon>Epidendroideae</taxon>
        <taxon>Malaxideae</taxon>
        <taxon>Dendrobiinae</taxon>
        <taxon>Dendrobium</taxon>
    </lineage>
</organism>
<name>A0AAV7FQM6_DENCH</name>
<dbReference type="Proteomes" id="UP000775213">
    <property type="component" value="Unassembled WGS sequence"/>
</dbReference>
<proteinExistence type="predicted"/>
<comment type="caution">
    <text evidence="1">The sequence shown here is derived from an EMBL/GenBank/DDBJ whole genome shotgun (WGS) entry which is preliminary data.</text>
</comment>
<keyword evidence="2" id="KW-1185">Reference proteome</keyword>
<dbReference type="EMBL" id="JAGFBR010000369">
    <property type="protein sequence ID" value="KAH0445414.1"/>
    <property type="molecule type" value="Genomic_DNA"/>
</dbReference>